<keyword evidence="9" id="KW-1185">Reference proteome</keyword>
<keyword evidence="2" id="KW-0719">Serine esterase</keyword>
<dbReference type="InterPro" id="IPR019826">
    <property type="entry name" value="Carboxylesterase_B_AS"/>
</dbReference>
<feature type="chain" id="PRO_5046025806" description="Carboxylic ester hydrolase" evidence="6">
    <location>
        <begin position="16"/>
        <end position="551"/>
    </location>
</feature>
<dbReference type="InterPro" id="IPR050309">
    <property type="entry name" value="Type-B_Carboxylest/Lipase"/>
</dbReference>
<evidence type="ECO:0000256" key="3">
    <source>
        <dbReference type="ARBA" id="ARBA00022801"/>
    </source>
</evidence>
<comment type="caution">
    <text evidence="8">The sequence shown here is derived from an EMBL/GenBank/DDBJ whole genome shotgun (WGS) entry which is preliminary data.</text>
</comment>
<evidence type="ECO:0000313" key="9">
    <source>
        <dbReference type="Proteomes" id="UP001159363"/>
    </source>
</evidence>
<evidence type="ECO:0000256" key="6">
    <source>
        <dbReference type="SAM" id="SignalP"/>
    </source>
</evidence>
<feature type="signal peptide" evidence="6">
    <location>
        <begin position="1"/>
        <end position="15"/>
    </location>
</feature>
<dbReference type="EC" id="3.1.1.-" evidence="5"/>
<organism evidence="8 9">
    <name type="scientific">Dryococelus australis</name>
    <dbReference type="NCBI Taxonomy" id="614101"/>
    <lineage>
        <taxon>Eukaryota</taxon>
        <taxon>Metazoa</taxon>
        <taxon>Ecdysozoa</taxon>
        <taxon>Arthropoda</taxon>
        <taxon>Hexapoda</taxon>
        <taxon>Insecta</taxon>
        <taxon>Pterygota</taxon>
        <taxon>Neoptera</taxon>
        <taxon>Polyneoptera</taxon>
        <taxon>Phasmatodea</taxon>
        <taxon>Verophasmatodea</taxon>
        <taxon>Anareolatae</taxon>
        <taxon>Phasmatidae</taxon>
        <taxon>Eurycanthinae</taxon>
        <taxon>Dryococelus</taxon>
    </lineage>
</organism>
<evidence type="ECO:0000256" key="1">
    <source>
        <dbReference type="ARBA" id="ARBA00005964"/>
    </source>
</evidence>
<evidence type="ECO:0000313" key="8">
    <source>
        <dbReference type="EMBL" id="KAJ8888197.1"/>
    </source>
</evidence>
<dbReference type="SUPFAM" id="SSF53474">
    <property type="entry name" value="alpha/beta-Hydrolases"/>
    <property type="match status" value="1"/>
</dbReference>
<comment type="similarity">
    <text evidence="1 5">Belongs to the type-B carboxylesterase/lipase family.</text>
</comment>
<feature type="domain" description="Carboxylesterase type B" evidence="7">
    <location>
        <begin position="32"/>
        <end position="508"/>
    </location>
</feature>
<sequence>MNAVVLALLAAVVAASSKAGRGGAPAASDQGLVVTTAQGQLRGSILRSRLGKDIFSFRGVRFAEPPLGELRFKAPVPVSPWTGVRNATEDGTACFQPVAEYPVPMSEDCLFLNVYTTKLPRGNSNPRRPVVVFFNPGGFYSFTGHSAILGPQYLLDHELILVTSNYRLGALGLLSTDDSVLPGNYAMKDQVAVLRWVRDNIAAFGGDPHAVTIAGYSAGAMSVMMHMVSPMARGLFSKGISMSGSAFFSWAVERNPLPLAQKMALNFNCSIESSESIRSCLLLQDAQQIALALGIYREFAWDPIVSFLPVLERESDGGEQYLTEDPIQQMLSGNFAQVPFITGMTQDEFAWRSLDVLRNDTWTEEINKEYERVYPIAFIYERGTERSRNITGELRSFYLHDMDVENTTSNGLGPMYSDGLVGFGVHRTSKILPCVNSKPVYYYKFSFPGRYSYAYLPGTTTPFGVSHHDETLYLFYISVLAPFFTENDPEIVMVKRLTKLWANFIQTGPWIVSGHDGGSLLGDPCRVRSGVILLESRPEMKADVDVRYRRL</sequence>
<protein>
    <recommendedName>
        <fullName evidence="5">Carboxylic ester hydrolase</fullName>
        <ecNumber evidence="5">3.1.1.-</ecNumber>
    </recommendedName>
</protein>
<dbReference type="PROSITE" id="PS00122">
    <property type="entry name" value="CARBOXYLESTERASE_B_1"/>
    <property type="match status" value="1"/>
</dbReference>
<proteinExistence type="inferred from homology"/>
<name>A0ABQ9HUY1_9NEOP</name>
<reference evidence="8 9" key="1">
    <citation type="submission" date="2023-02" db="EMBL/GenBank/DDBJ databases">
        <title>LHISI_Scaffold_Assembly.</title>
        <authorList>
            <person name="Stuart O.P."/>
            <person name="Cleave R."/>
            <person name="Magrath M.J.L."/>
            <person name="Mikheyev A.S."/>
        </authorList>
    </citation>
    <scope>NUCLEOTIDE SEQUENCE [LARGE SCALE GENOMIC DNA]</scope>
    <source>
        <strain evidence="8">Daus_M_001</strain>
        <tissue evidence="8">Leg muscle</tissue>
    </source>
</reference>
<dbReference type="EMBL" id="JARBHB010000003">
    <property type="protein sequence ID" value="KAJ8888197.1"/>
    <property type="molecule type" value="Genomic_DNA"/>
</dbReference>
<evidence type="ECO:0000259" key="7">
    <source>
        <dbReference type="Pfam" id="PF00135"/>
    </source>
</evidence>
<dbReference type="Proteomes" id="UP001159363">
    <property type="component" value="Chromosome 3"/>
</dbReference>
<evidence type="ECO:0000256" key="2">
    <source>
        <dbReference type="ARBA" id="ARBA00022487"/>
    </source>
</evidence>
<dbReference type="Gene3D" id="3.40.50.1820">
    <property type="entry name" value="alpha/beta hydrolase"/>
    <property type="match status" value="1"/>
</dbReference>
<dbReference type="InterPro" id="IPR029058">
    <property type="entry name" value="AB_hydrolase_fold"/>
</dbReference>
<dbReference type="PANTHER" id="PTHR11559">
    <property type="entry name" value="CARBOXYLESTERASE"/>
    <property type="match status" value="1"/>
</dbReference>
<keyword evidence="3 5" id="KW-0378">Hydrolase</keyword>
<evidence type="ECO:0000256" key="5">
    <source>
        <dbReference type="RuleBase" id="RU361235"/>
    </source>
</evidence>
<keyword evidence="6" id="KW-0732">Signal</keyword>
<evidence type="ECO:0000256" key="4">
    <source>
        <dbReference type="ARBA" id="ARBA00023180"/>
    </source>
</evidence>
<dbReference type="InterPro" id="IPR002018">
    <property type="entry name" value="CarbesteraseB"/>
</dbReference>
<gene>
    <name evidence="8" type="ORF">PR048_007684</name>
</gene>
<accession>A0ABQ9HUY1</accession>
<dbReference type="Pfam" id="PF00135">
    <property type="entry name" value="COesterase"/>
    <property type="match status" value="1"/>
</dbReference>
<keyword evidence="4" id="KW-0325">Glycoprotein</keyword>